<dbReference type="Pfam" id="PF20434">
    <property type="entry name" value="BD-FAE"/>
    <property type="match status" value="1"/>
</dbReference>
<dbReference type="SUPFAM" id="SSF53474">
    <property type="entry name" value="alpha/beta-Hydrolases"/>
    <property type="match status" value="1"/>
</dbReference>
<comment type="caution">
    <text evidence="2">The sequence shown here is derived from an EMBL/GenBank/DDBJ whole genome shotgun (WGS) entry which is preliminary data.</text>
</comment>
<accession>A0A3E4MID1</accession>
<protein>
    <submittedName>
        <fullName evidence="2">Alpha/beta hydrolase</fullName>
    </submittedName>
</protein>
<evidence type="ECO:0000259" key="1">
    <source>
        <dbReference type="Pfam" id="PF20434"/>
    </source>
</evidence>
<dbReference type="RefSeq" id="WP_117649279.1">
    <property type="nucleotide sequence ID" value="NZ_QSQQ01000004.1"/>
</dbReference>
<dbReference type="AlphaFoldDB" id="A0A3E4MID1"/>
<organism evidence="2 3">
    <name type="scientific">Dorea formicigenerans</name>
    <dbReference type="NCBI Taxonomy" id="39486"/>
    <lineage>
        <taxon>Bacteria</taxon>
        <taxon>Bacillati</taxon>
        <taxon>Bacillota</taxon>
        <taxon>Clostridia</taxon>
        <taxon>Lachnospirales</taxon>
        <taxon>Lachnospiraceae</taxon>
        <taxon>Dorea</taxon>
    </lineage>
</organism>
<reference evidence="2 3" key="1">
    <citation type="submission" date="2018-08" db="EMBL/GenBank/DDBJ databases">
        <title>A genome reference for cultivated species of the human gut microbiota.</title>
        <authorList>
            <person name="Zou Y."/>
            <person name="Xue W."/>
            <person name="Luo G."/>
        </authorList>
    </citation>
    <scope>NUCLEOTIDE SEQUENCE [LARGE SCALE GENOMIC DNA]</scope>
    <source>
        <strain evidence="2 3">TF11-11</strain>
    </source>
</reference>
<feature type="domain" description="BD-FAE-like" evidence="1">
    <location>
        <begin position="29"/>
        <end position="246"/>
    </location>
</feature>
<dbReference type="InterPro" id="IPR029058">
    <property type="entry name" value="AB_hydrolase_fold"/>
</dbReference>
<keyword evidence="2" id="KW-0378">Hydrolase</keyword>
<dbReference type="PANTHER" id="PTHR23024:SF24">
    <property type="entry name" value="ALPHA_BETA HYDROLASE FOLD-3 DOMAIN-CONTAINING PROTEIN"/>
    <property type="match status" value="1"/>
</dbReference>
<dbReference type="Proteomes" id="UP000261208">
    <property type="component" value="Unassembled WGS sequence"/>
</dbReference>
<gene>
    <name evidence="2" type="ORF">DXD10_04635</name>
</gene>
<name>A0A3E4MID1_9FIRM</name>
<dbReference type="InterPro" id="IPR050466">
    <property type="entry name" value="Carboxylest/Gibb_receptor"/>
</dbReference>
<proteinExistence type="predicted"/>
<dbReference type="EMBL" id="QSQQ01000004">
    <property type="protein sequence ID" value="RGK49431.1"/>
    <property type="molecule type" value="Genomic_DNA"/>
</dbReference>
<dbReference type="GO" id="GO:0016787">
    <property type="term" value="F:hydrolase activity"/>
    <property type="evidence" value="ECO:0007669"/>
    <property type="project" value="UniProtKB-KW"/>
</dbReference>
<dbReference type="Gene3D" id="3.40.50.1820">
    <property type="entry name" value="alpha/beta hydrolase"/>
    <property type="match status" value="1"/>
</dbReference>
<dbReference type="PANTHER" id="PTHR23024">
    <property type="entry name" value="ARYLACETAMIDE DEACETYLASE"/>
    <property type="match status" value="1"/>
</dbReference>
<sequence length="291" mass="33091">MLEKKELEISNEEFKKGATVYTDSDTPVKAAIIYFHGGGLLYGRRKDLPRPHLNTLTQAGYAIIAFDYPLAPAAKLEMIMNDVESSIQYYIDHSDELIKNSKSSEESLPYFLWGRSAGAYLCLIAAAKGTYTQAPAGILSYYGYGFLCDNWFKEPSRHYCTLPKVPESALCVIPEGIHADGDLDTHYSVYVYARQQGNWIDLFYEGREKFFYLDYTLRACDKLPCPLFCAHSTGDTDVPFSEFTELSNKYHAKRFIVSGTEHDFDRDTENPFTQKVLDETVAFIEKCLLNK</sequence>
<dbReference type="InterPro" id="IPR049492">
    <property type="entry name" value="BD-FAE-like_dom"/>
</dbReference>
<evidence type="ECO:0000313" key="2">
    <source>
        <dbReference type="EMBL" id="RGK49431.1"/>
    </source>
</evidence>
<evidence type="ECO:0000313" key="3">
    <source>
        <dbReference type="Proteomes" id="UP000261208"/>
    </source>
</evidence>